<sequence>MYKESEKIIMLKVAITLRLLLSRNKNYADLNIDKDDLVNSYEKIAANSSADIRKATVTNAFSGTKKSTMVTIILIVESMGFNMEDFGDQYDKITEKDIEEFKEYIIKSKS</sequence>
<name>A0ABY1NLY9_9FLAO</name>
<proteinExistence type="predicted"/>
<reference evidence="1 2" key="1">
    <citation type="submission" date="2017-05" db="EMBL/GenBank/DDBJ databases">
        <authorList>
            <person name="Varghese N."/>
            <person name="Submissions S."/>
        </authorList>
    </citation>
    <scope>NUCLEOTIDE SEQUENCE [LARGE SCALE GENOMIC DNA]</scope>
    <source>
        <strain evidence="1 2">DSM 28214</strain>
    </source>
</reference>
<dbReference type="RefSeq" id="WP_102980690.1">
    <property type="nucleotide sequence ID" value="NZ_FXTZ01000002.1"/>
</dbReference>
<evidence type="ECO:0000313" key="1">
    <source>
        <dbReference type="EMBL" id="SMP12411.1"/>
    </source>
</evidence>
<evidence type="ECO:0008006" key="3">
    <source>
        <dbReference type="Google" id="ProtNLM"/>
    </source>
</evidence>
<protein>
    <recommendedName>
        <fullName evidence="3">Phage protein</fullName>
    </recommendedName>
</protein>
<dbReference type="Proteomes" id="UP001157960">
    <property type="component" value="Unassembled WGS sequence"/>
</dbReference>
<accession>A0ABY1NLY9</accession>
<evidence type="ECO:0000313" key="2">
    <source>
        <dbReference type="Proteomes" id="UP001157960"/>
    </source>
</evidence>
<comment type="caution">
    <text evidence="1">The sequence shown here is derived from an EMBL/GenBank/DDBJ whole genome shotgun (WGS) entry which is preliminary data.</text>
</comment>
<organism evidence="1 2">
    <name type="scientific">Chryseobacterium profundimaris</name>
    <dbReference type="NCBI Taxonomy" id="1387275"/>
    <lineage>
        <taxon>Bacteria</taxon>
        <taxon>Pseudomonadati</taxon>
        <taxon>Bacteroidota</taxon>
        <taxon>Flavobacteriia</taxon>
        <taxon>Flavobacteriales</taxon>
        <taxon>Weeksellaceae</taxon>
        <taxon>Chryseobacterium group</taxon>
        <taxon>Chryseobacterium</taxon>
    </lineage>
</organism>
<dbReference type="EMBL" id="FXTZ01000002">
    <property type="protein sequence ID" value="SMP12411.1"/>
    <property type="molecule type" value="Genomic_DNA"/>
</dbReference>
<keyword evidence="2" id="KW-1185">Reference proteome</keyword>
<gene>
    <name evidence="1" type="ORF">SAMN06264346_102448</name>
</gene>